<keyword evidence="11" id="KW-1185">Reference proteome</keyword>
<dbReference type="GO" id="GO:0005886">
    <property type="term" value="C:plasma membrane"/>
    <property type="evidence" value="ECO:0007669"/>
    <property type="project" value="UniProtKB-SubCell"/>
</dbReference>
<evidence type="ECO:0000313" key="11">
    <source>
        <dbReference type="Proteomes" id="UP001529235"/>
    </source>
</evidence>
<feature type="transmembrane region" description="Helical" evidence="8">
    <location>
        <begin position="429"/>
        <end position="449"/>
    </location>
</feature>
<feature type="transmembrane region" description="Helical" evidence="8">
    <location>
        <begin position="251"/>
        <end position="276"/>
    </location>
</feature>
<dbReference type="PANTHER" id="PTHR33908:SF11">
    <property type="entry name" value="MEMBRANE PROTEIN"/>
    <property type="match status" value="1"/>
</dbReference>
<evidence type="ECO:0000256" key="4">
    <source>
        <dbReference type="ARBA" id="ARBA00022679"/>
    </source>
</evidence>
<keyword evidence="7 8" id="KW-0472">Membrane</keyword>
<dbReference type="EC" id="2.4.-.-" evidence="10"/>
<dbReference type="Proteomes" id="UP001529235">
    <property type="component" value="Unassembled WGS sequence"/>
</dbReference>
<dbReference type="RefSeq" id="WP_285274288.1">
    <property type="nucleotide sequence ID" value="NZ_JASNVW010000006.1"/>
</dbReference>
<dbReference type="EMBL" id="JASNVW010000006">
    <property type="protein sequence ID" value="MDK6029301.1"/>
    <property type="molecule type" value="Genomic_DNA"/>
</dbReference>
<evidence type="ECO:0000256" key="3">
    <source>
        <dbReference type="ARBA" id="ARBA00022676"/>
    </source>
</evidence>
<comment type="caution">
    <text evidence="10">The sequence shown here is derived from an EMBL/GenBank/DDBJ whole genome shotgun (WGS) entry which is preliminary data.</text>
</comment>
<dbReference type="PANTHER" id="PTHR33908">
    <property type="entry name" value="MANNOSYLTRANSFERASE YKCB-RELATED"/>
    <property type="match status" value="1"/>
</dbReference>
<dbReference type="AlphaFoldDB" id="A0ABD4Z7J2"/>
<feature type="transmembrane region" description="Helical" evidence="8">
    <location>
        <begin position="297"/>
        <end position="318"/>
    </location>
</feature>
<evidence type="ECO:0000313" key="10">
    <source>
        <dbReference type="EMBL" id="MDK6029301.1"/>
    </source>
</evidence>
<dbReference type="InterPro" id="IPR050297">
    <property type="entry name" value="LipidA_mod_glycosyltrf_83"/>
</dbReference>
<sequence>MKRDYNYFTIVLLIIIIATHVYLVAVQALDLENEEMKKFYIGAKGYVSDEVWYVDAARNILRKLFGLQPKQIHCCNATLVYSTKNDAFKASLIASQYGVTVLSTSFNKINAIYVHSNNLSALDLFAKMTNASDVVYGWILGDTEGINTYMNLEHPPMAKYIIALSMILLGDRPFYWRIPSIIMGSLTVIISFLIAKKITGSNELSLIMASAIAVDPLTRNLASIALLDIYVAAFTALAILLAIYGKYKASILVLGFASTFKFTALLAFLPILLLYISNIIREGRKKFVEVFSKSVELLTLALLSFIFFQLLVSIPIIFRLGIDTWLNQSILGAISWHLRIKCVGSECPVASAPWDWFFGLNSFPLYIYSNGVTIYAQGFVPAYLLSFILAILTIAYRKFNSISKRPWILLSGFILAYIILWLAGSRTQYSFYAVQLTPYVYIYLISQLYEYIWRENIVKTFVEWKNVFERIWQIILVILS</sequence>
<dbReference type="InterPro" id="IPR038731">
    <property type="entry name" value="RgtA/B/C-like"/>
</dbReference>
<protein>
    <submittedName>
        <fullName evidence="10">Glycosyltransferase family 39 protein</fullName>
        <ecNumber evidence="10">2.4.-.-</ecNumber>
    </submittedName>
</protein>
<feature type="transmembrane region" description="Helical" evidence="8">
    <location>
        <begin position="7"/>
        <end position="29"/>
    </location>
</feature>
<dbReference type="GO" id="GO:0008610">
    <property type="term" value="P:lipid biosynthetic process"/>
    <property type="evidence" value="ECO:0007669"/>
    <property type="project" value="UniProtKB-ARBA"/>
</dbReference>
<feature type="transmembrane region" description="Helical" evidence="8">
    <location>
        <begin position="225"/>
        <end position="245"/>
    </location>
</feature>
<keyword evidence="5 8" id="KW-0812">Transmembrane</keyword>
<feature type="transmembrane region" description="Helical" evidence="8">
    <location>
        <begin position="174"/>
        <end position="195"/>
    </location>
</feature>
<dbReference type="Pfam" id="PF13231">
    <property type="entry name" value="PMT_2"/>
    <property type="match status" value="1"/>
</dbReference>
<name>A0ABD4Z7J2_9CREN</name>
<dbReference type="GO" id="GO:0016757">
    <property type="term" value="F:glycosyltransferase activity"/>
    <property type="evidence" value="ECO:0007669"/>
    <property type="project" value="UniProtKB-KW"/>
</dbReference>
<evidence type="ECO:0000256" key="5">
    <source>
        <dbReference type="ARBA" id="ARBA00022692"/>
    </source>
</evidence>
<feature type="transmembrane region" description="Helical" evidence="8">
    <location>
        <begin position="407"/>
        <end position="423"/>
    </location>
</feature>
<gene>
    <name evidence="10" type="ORF">QPL79_07995</name>
</gene>
<evidence type="ECO:0000256" key="1">
    <source>
        <dbReference type="ARBA" id="ARBA00004651"/>
    </source>
</evidence>
<organism evidence="10 11">
    <name type="scientific">Ignisphaera cupida</name>
    <dbReference type="NCBI Taxonomy" id="3050454"/>
    <lineage>
        <taxon>Archaea</taxon>
        <taxon>Thermoproteota</taxon>
        <taxon>Thermoprotei</taxon>
        <taxon>Desulfurococcales</taxon>
        <taxon>Desulfurococcaceae</taxon>
        <taxon>Ignisphaera</taxon>
    </lineage>
</organism>
<evidence type="ECO:0000256" key="2">
    <source>
        <dbReference type="ARBA" id="ARBA00022475"/>
    </source>
</evidence>
<feature type="transmembrane region" description="Helical" evidence="8">
    <location>
        <begin position="374"/>
        <end position="395"/>
    </location>
</feature>
<evidence type="ECO:0000259" key="9">
    <source>
        <dbReference type="Pfam" id="PF13231"/>
    </source>
</evidence>
<proteinExistence type="predicted"/>
<feature type="domain" description="Glycosyltransferase RgtA/B/C/D-like" evidence="9">
    <location>
        <begin position="154"/>
        <end position="304"/>
    </location>
</feature>
<accession>A0ABD4Z7J2</accession>
<comment type="subcellular location">
    <subcellularLocation>
        <location evidence="1">Cell membrane</location>
        <topology evidence="1">Multi-pass membrane protein</topology>
    </subcellularLocation>
</comment>
<evidence type="ECO:0000256" key="6">
    <source>
        <dbReference type="ARBA" id="ARBA00022989"/>
    </source>
</evidence>
<keyword evidence="4 10" id="KW-0808">Transferase</keyword>
<evidence type="ECO:0000256" key="8">
    <source>
        <dbReference type="SAM" id="Phobius"/>
    </source>
</evidence>
<keyword evidence="6 8" id="KW-1133">Transmembrane helix</keyword>
<keyword evidence="3 10" id="KW-0328">Glycosyltransferase</keyword>
<keyword evidence="2" id="KW-1003">Cell membrane</keyword>
<evidence type="ECO:0000256" key="7">
    <source>
        <dbReference type="ARBA" id="ARBA00023136"/>
    </source>
</evidence>
<reference evidence="10 11" key="1">
    <citation type="submission" date="2023-05" db="EMBL/GenBank/DDBJ databases">
        <title>A new hyperthermophilic archaea 'Ignisphaera cupida' sp. nov. and description of the family 'Ignisphaeraceae' fam. nov.</title>
        <authorList>
            <person name="Podosokorskaya O.A."/>
            <person name="Elcheninov A.G."/>
            <person name="Klukina A."/>
            <person name="Merkel A.Y."/>
        </authorList>
    </citation>
    <scope>NUCLEOTIDE SEQUENCE [LARGE SCALE GENOMIC DNA]</scope>
    <source>
        <strain evidence="10 11">4213-co</strain>
    </source>
</reference>